<dbReference type="InterPro" id="IPR029016">
    <property type="entry name" value="GAF-like_dom_sf"/>
</dbReference>
<dbReference type="SUPFAM" id="SSF46785">
    <property type="entry name" value="Winged helix' DNA-binding domain"/>
    <property type="match status" value="1"/>
</dbReference>
<dbReference type="SUPFAM" id="SSF55781">
    <property type="entry name" value="GAF domain-like"/>
    <property type="match status" value="1"/>
</dbReference>
<dbReference type="PANTHER" id="PTHR30136:SF24">
    <property type="entry name" value="HTH-TYPE TRANSCRIPTIONAL REPRESSOR ALLR"/>
    <property type="match status" value="1"/>
</dbReference>
<dbReference type="EMBL" id="CP141261">
    <property type="protein sequence ID" value="WRL62285.1"/>
    <property type="molecule type" value="Genomic_DNA"/>
</dbReference>
<dbReference type="PROSITE" id="PS51078">
    <property type="entry name" value="ICLR_ED"/>
    <property type="match status" value="1"/>
</dbReference>
<dbReference type="RefSeq" id="WP_324273640.1">
    <property type="nucleotide sequence ID" value="NZ_CP141261.1"/>
</dbReference>
<sequence>MRVVATAFQVLEQVATHQPVGVSDLARSMGLPKSTIQRALVSLHEVGWVEQAPGGDRRWMVTTRLLVLASRAGGLDLREQAMPVMRELLAMTDENVHLAIRSGRDGVAIIEKLDSGKTVRLFDPLGVVAPIHASSSGKAILAWSDDSDIDQLLAESLERYTGRTVADGDALQEELRTIRKNGYAVNRGEWRDEVRGVAAPILDAQGRARAAISVAVPAARLPERRIPALGRLVADTVSRLSLSDGHVGETRAGA</sequence>
<evidence type="ECO:0000313" key="7">
    <source>
        <dbReference type="Proteomes" id="UP001324287"/>
    </source>
</evidence>
<proteinExistence type="predicted"/>
<name>A0ABZ1AUV7_9ACTN</name>
<feature type="domain" description="IclR-ED" evidence="5">
    <location>
        <begin position="64"/>
        <end position="246"/>
    </location>
</feature>
<keyword evidence="3" id="KW-0804">Transcription</keyword>
<keyword evidence="2" id="KW-0238">DNA-binding</keyword>
<dbReference type="InterPro" id="IPR036390">
    <property type="entry name" value="WH_DNA-bd_sf"/>
</dbReference>
<dbReference type="Gene3D" id="1.10.10.10">
    <property type="entry name" value="Winged helix-like DNA-binding domain superfamily/Winged helix DNA-binding domain"/>
    <property type="match status" value="1"/>
</dbReference>
<keyword evidence="1" id="KW-0805">Transcription regulation</keyword>
<dbReference type="PANTHER" id="PTHR30136">
    <property type="entry name" value="HELIX-TURN-HELIX TRANSCRIPTIONAL REGULATOR, ICLR FAMILY"/>
    <property type="match status" value="1"/>
</dbReference>
<dbReference type="InterPro" id="IPR050707">
    <property type="entry name" value="HTH_MetabolicPath_Reg"/>
</dbReference>
<evidence type="ECO:0000259" key="4">
    <source>
        <dbReference type="PROSITE" id="PS51077"/>
    </source>
</evidence>
<accession>A0ABZ1AUV7</accession>
<feature type="domain" description="HTH iclR-type" evidence="4">
    <location>
        <begin position="1"/>
        <end position="63"/>
    </location>
</feature>
<dbReference type="Pfam" id="PF09339">
    <property type="entry name" value="HTH_IclR"/>
    <property type="match status" value="1"/>
</dbReference>
<evidence type="ECO:0000256" key="1">
    <source>
        <dbReference type="ARBA" id="ARBA00023015"/>
    </source>
</evidence>
<evidence type="ECO:0000313" key="6">
    <source>
        <dbReference type="EMBL" id="WRL62285.1"/>
    </source>
</evidence>
<dbReference type="InterPro" id="IPR014757">
    <property type="entry name" value="Tscrpt_reg_IclR_C"/>
</dbReference>
<reference evidence="6 7" key="1">
    <citation type="submission" date="2023-12" db="EMBL/GenBank/DDBJ databases">
        <title>Blastococcus brunescens sp. nov., an actonobacterium isolated from sandstone collected in sahara desert.</title>
        <authorList>
            <person name="Gtari M."/>
            <person name="Ghodhbane F."/>
        </authorList>
    </citation>
    <scope>NUCLEOTIDE SEQUENCE [LARGE SCALE GENOMIC DNA]</scope>
    <source>
        <strain evidence="6 7">BMG 8361</strain>
    </source>
</reference>
<dbReference type="InterPro" id="IPR005471">
    <property type="entry name" value="Tscrpt_reg_IclR_N"/>
</dbReference>
<gene>
    <name evidence="6" type="ORF">U6N30_19890</name>
</gene>
<dbReference type="Proteomes" id="UP001324287">
    <property type="component" value="Chromosome"/>
</dbReference>
<dbReference type="PROSITE" id="PS51077">
    <property type="entry name" value="HTH_ICLR"/>
    <property type="match status" value="1"/>
</dbReference>
<evidence type="ECO:0000256" key="3">
    <source>
        <dbReference type="ARBA" id="ARBA00023163"/>
    </source>
</evidence>
<evidence type="ECO:0000256" key="2">
    <source>
        <dbReference type="ARBA" id="ARBA00023125"/>
    </source>
</evidence>
<evidence type="ECO:0000259" key="5">
    <source>
        <dbReference type="PROSITE" id="PS51078"/>
    </source>
</evidence>
<dbReference type="InterPro" id="IPR036388">
    <property type="entry name" value="WH-like_DNA-bd_sf"/>
</dbReference>
<dbReference type="SMART" id="SM00346">
    <property type="entry name" value="HTH_ICLR"/>
    <property type="match status" value="1"/>
</dbReference>
<protein>
    <submittedName>
        <fullName evidence="6">IclR family transcriptional regulator</fullName>
    </submittedName>
</protein>
<dbReference type="Gene3D" id="3.30.450.40">
    <property type="match status" value="1"/>
</dbReference>
<dbReference type="Pfam" id="PF01614">
    <property type="entry name" value="IclR_C"/>
    <property type="match status" value="1"/>
</dbReference>
<organism evidence="6 7">
    <name type="scientific">Blastococcus brunescens</name>
    <dbReference type="NCBI Taxonomy" id="1564165"/>
    <lineage>
        <taxon>Bacteria</taxon>
        <taxon>Bacillati</taxon>
        <taxon>Actinomycetota</taxon>
        <taxon>Actinomycetes</taxon>
        <taxon>Geodermatophilales</taxon>
        <taxon>Geodermatophilaceae</taxon>
        <taxon>Blastococcus</taxon>
    </lineage>
</organism>
<keyword evidence="7" id="KW-1185">Reference proteome</keyword>